<proteinExistence type="predicted"/>
<gene>
    <name evidence="1" type="ORF">UW41_C0029G0011</name>
</gene>
<comment type="caution">
    <text evidence="1">The sequence shown here is derived from an EMBL/GenBank/DDBJ whole genome shotgun (WGS) entry which is preliminary data.</text>
</comment>
<reference evidence="1 2" key="1">
    <citation type="journal article" date="2015" name="Nature">
        <title>rRNA introns, odd ribosomes, and small enigmatic genomes across a large radiation of phyla.</title>
        <authorList>
            <person name="Brown C.T."/>
            <person name="Hug L.A."/>
            <person name="Thomas B.C."/>
            <person name="Sharon I."/>
            <person name="Castelle C.J."/>
            <person name="Singh A."/>
            <person name="Wilkins M.J."/>
            <person name="Williams K.H."/>
            <person name="Banfield J.F."/>
        </authorList>
    </citation>
    <scope>NUCLEOTIDE SEQUENCE [LARGE SCALE GENOMIC DNA]</scope>
</reference>
<organism evidence="1 2">
    <name type="scientific">Candidatus Collierbacteria bacterium GW2011_GWC2_44_18</name>
    <dbReference type="NCBI Taxonomy" id="1618392"/>
    <lineage>
        <taxon>Bacteria</taxon>
        <taxon>Candidatus Collieribacteriota</taxon>
    </lineage>
</organism>
<sequence length="86" mass="9347">MLNFFKKLFALIFRPRSDKKAVAPPPAPTVMNLWPDGANAVKAFLMVPTGDLYLAVGIPLCNKPMYGDKRLGMVSTVLRSPGANQA</sequence>
<name>A0A0G1KKH4_9BACT</name>
<dbReference type="Proteomes" id="UP000034172">
    <property type="component" value="Unassembled WGS sequence"/>
</dbReference>
<evidence type="ECO:0000313" key="1">
    <source>
        <dbReference type="EMBL" id="KKT48444.1"/>
    </source>
</evidence>
<dbReference type="EMBL" id="LCIE01000029">
    <property type="protein sequence ID" value="KKT48444.1"/>
    <property type="molecule type" value="Genomic_DNA"/>
</dbReference>
<dbReference type="AlphaFoldDB" id="A0A0G1KKH4"/>
<evidence type="ECO:0000313" key="2">
    <source>
        <dbReference type="Proteomes" id="UP000034172"/>
    </source>
</evidence>
<protein>
    <submittedName>
        <fullName evidence="1">Uncharacterized protein</fullName>
    </submittedName>
</protein>
<dbReference type="STRING" id="1618392.UW41_C0029G0011"/>
<accession>A0A0G1KKH4</accession>